<keyword evidence="2" id="KW-0964">Secreted</keyword>
<reference evidence="9" key="4">
    <citation type="submission" date="2025-08" db="UniProtKB">
        <authorList>
            <consortium name="Ensembl"/>
        </authorList>
    </citation>
    <scope>IDENTIFICATION</scope>
</reference>
<dbReference type="Pfam" id="PF00092">
    <property type="entry name" value="VWA"/>
    <property type="match status" value="2"/>
</dbReference>
<feature type="domain" description="VWFA" evidence="8">
    <location>
        <begin position="1"/>
        <end position="162"/>
    </location>
</feature>
<dbReference type="Ensembl" id="ENSCMIT00000036322.1">
    <property type="protein sequence ID" value="ENSCMIP00000035793.1"/>
    <property type="gene ID" value="ENSCMIG00000015138.1"/>
</dbReference>
<accession>A0A4W3JCI9</accession>
<evidence type="ECO:0000256" key="6">
    <source>
        <dbReference type="ARBA" id="ARBA00022889"/>
    </source>
</evidence>
<evidence type="ECO:0000259" key="8">
    <source>
        <dbReference type="PROSITE" id="PS50234"/>
    </source>
</evidence>
<protein>
    <recommendedName>
        <fullName evidence="8">VWFA domain-containing protein</fullName>
    </recommendedName>
</protein>
<evidence type="ECO:0000256" key="1">
    <source>
        <dbReference type="ARBA" id="ARBA00004498"/>
    </source>
</evidence>
<keyword evidence="5" id="KW-0677">Repeat</keyword>
<dbReference type="AlphaFoldDB" id="A0A4W3JCI9"/>
<proteinExistence type="predicted"/>
<dbReference type="GO" id="GO:0007155">
    <property type="term" value="P:cell adhesion"/>
    <property type="evidence" value="ECO:0007669"/>
    <property type="project" value="UniProtKB-KW"/>
</dbReference>
<sequence length="398" mass="44007">FAHVRDFMVNFIENLDVGPDTIRIGVAQYSDDPSAEFYLNTYSTKTQVLDAVKGLQLRGGEELKTGAALQFLVDSYFTESAGSRAGDGVPQAVFLITSNVSSDDISQAEQALKEGSINAFCIGVRNADPNELTQIASFSTFIAMSSEFRDIANLQQQFLSLVSDVALAEYTPWTFIADEGIPTRFQATRRDIVFLFDGTSSVGKSNRDFILKIINKLNIDPDAVRVGLVQYSDNPRTEFNLSTYQTKTQVQRHLRNLKPKGGQDLNTGAALDYVFRNHFNSSAGSRKEQGIPQILVLLTGGRSIDDFRQAASALKQDSIMTFAIGSKNADQAELDEIAFEPSLVFNVGNVIVTMLCNYVKRNSNSFTQFSTVDCTIFLHRLSSIIHLNGKALAWFESY</sequence>
<dbReference type="InterPro" id="IPR002035">
    <property type="entry name" value="VWF_A"/>
</dbReference>
<keyword evidence="7" id="KW-0176">Collagen</keyword>
<dbReference type="SMART" id="SM00327">
    <property type="entry name" value="VWA"/>
    <property type="match status" value="2"/>
</dbReference>
<reference evidence="10" key="3">
    <citation type="journal article" date="2014" name="Nature">
        <title>Elephant shark genome provides unique insights into gnathostome evolution.</title>
        <authorList>
            <consortium name="International Elephant Shark Genome Sequencing Consortium"/>
            <person name="Venkatesh B."/>
            <person name="Lee A.P."/>
            <person name="Ravi V."/>
            <person name="Maurya A.K."/>
            <person name="Lian M.M."/>
            <person name="Swann J.B."/>
            <person name="Ohta Y."/>
            <person name="Flajnik M.F."/>
            <person name="Sutoh Y."/>
            <person name="Kasahara M."/>
            <person name="Hoon S."/>
            <person name="Gangu V."/>
            <person name="Roy S.W."/>
            <person name="Irimia M."/>
            <person name="Korzh V."/>
            <person name="Kondrychyn I."/>
            <person name="Lim Z.W."/>
            <person name="Tay B.H."/>
            <person name="Tohari S."/>
            <person name="Kong K.W."/>
            <person name="Ho S."/>
            <person name="Lorente-Galdos B."/>
            <person name="Quilez J."/>
            <person name="Marques-Bonet T."/>
            <person name="Raney B.J."/>
            <person name="Ingham P.W."/>
            <person name="Tay A."/>
            <person name="Hillier L.W."/>
            <person name="Minx P."/>
            <person name="Boehm T."/>
            <person name="Wilson R.K."/>
            <person name="Brenner S."/>
            <person name="Warren W.C."/>
        </authorList>
    </citation>
    <scope>NUCLEOTIDE SEQUENCE [LARGE SCALE GENOMIC DNA]</scope>
</reference>
<dbReference type="Gene3D" id="3.40.50.410">
    <property type="entry name" value="von Willebrand factor, type A domain"/>
    <property type="match status" value="2"/>
</dbReference>
<reference evidence="10" key="1">
    <citation type="journal article" date="2006" name="Science">
        <title>Ancient noncoding elements conserved in the human genome.</title>
        <authorList>
            <person name="Venkatesh B."/>
            <person name="Kirkness E.F."/>
            <person name="Loh Y.H."/>
            <person name="Halpern A.L."/>
            <person name="Lee A.P."/>
            <person name="Johnson J."/>
            <person name="Dandona N."/>
            <person name="Viswanathan L.D."/>
            <person name="Tay A."/>
            <person name="Venter J.C."/>
            <person name="Strausberg R.L."/>
            <person name="Brenner S."/>
        </authorList>
    </citation>
    <scope>NUCLEOTIDE SEQUENCE [LARGE SCALE GENOMIC DNA]</scope>
</reference>
<feature type="domain" description="VWFA" evidence="8">
    <location>
        <begin position="191"/>
        <end position="362"/>
    </location>
</feature>
<dbReference type="SUPFAM" id="SSF53300">
    <property type="entry name" value="vWA-like"/>
    <property type="match status" value="2"/>
</dbReference>
<dbReference type="GO" id="GO:0005615">
    <property type="term" value="C:extracellular space"/>
    <property type="evidence" value="ECO:0007669"/>
    <property type="project" value="TreeGrafter"/>
</dbReference>
<keyword evidence="3" id="KW-0272">Extracellular matrix</keyword>
<keyword evidence="6" id="KW-0130">Cell adhesion</keyword>
<dbReference type="InterPro" id="IPR036465">
    <property type="entry name" value="vWFA_dom_sf"/>
</dbReference>
<evidence type="ECO:0000256" key="7">
    <source>
        <dbReference type="ARBA" id="ARBA00023119"/>
    </source>
</evidence>
<reference evidence="9" key="5">
    <citation type="submission" date="2025-09" db="UniProtKB">
        <authorList>
            <consortium name="Ensembl"/>
        </authorList>
    </citation>
    <scope>IDENTIFICATION</scope>
</reference>
<dbReference type="PRINTS" id="PR00453">
    <property type="entry name" value="VWFADOMAIN"/>
</dbReference>
<evidence type="ECO:0000313" key="10">
    <source>
        <dbReference type="Proteomes" id="UP000314986"/>
    </source>
</evidence>
<evidence type="ECO:0000256" key="5">
    <source>
        <dbReference type="ARBA" id="ARBA00022737"/>
    </source>
</evidence>
<keyword evidence="4" id="KW-0732">Signal</keyword>
<dbReference type="PANTHER" id="PTHR24020:SF13">
    <property type="entry name" value="COLLAGEN ALPHA-3(VI) CHAIN"/>
    <property type="match status" value="1"/>
</dbReference>
<comment type="subcellular location">
    <subcellularLocation>
        <location evidence="1">Secreted</location>
        <location evidence="1">Extracellular space</location>
        <location evidence="1">Extracellular matrix</location>
    </subcellularLocation>
</comment>
<dbReference type="GeneTree" id="ENSGT00940000156462"/>
<dbReference type="GO" id="GO:0005581">
    <property type="term" value="C:collagen trimer"/>
    <property type="evidence" value="ECO:0007669"/>
    <property type="project" value="UniProtKB-KW"/>
</dbReference>
<organism evidence="9 10">
    <name type="scientific">Callorhinchus milii</name>
    <name type="common">Ghost shark</name>
    <dbReference type="NCBI Taxonomy" id="7868"/>
    <lineage>
        <taxon>Eukaryota</taxon>
        <taxon>Metazoa</taxon>
        <taxon>Chordata</taxon>
        <taxon>Craniata</taxon>
        <taxon>Vertebrata</taxon>
        <taxon>Chondrichthyes</taxon>
        <taxon>Holocephali</taxon>
        <taxon>Chimaeriformes</taxon>
        <taxon>Callorhinchidae</taxon>
        <taxon>Callorhinchus</taxon>
    </lineage>
</organism>
<evidence type="ECO:0000313" key="9">
    <source>
        <dbReference type="Ensembl" id="ENSCMIP00000035793.1"/>
    </source>
</evidence>
<evidence type="ECO:0000256" key="3">
    <source>
        <dbReference type="ARBA" id="ARBA00022530"/>
    </source>
</evidence>
<dbReference type="OMA" id="HIRAMAY"/>
<keyword evidence="10" id="KW-1185">Reference proteome</keyword>
<evidence type="ECO:0000256" key="2">
    <source>
        <dbReference type="ARBA" id="ARBA00022525"/>
    </source>
</evidence>
<dbReference type="PANTHER" id="PTHR24020">
    <property type="entry name" value="COLLAGEN ALPHA"/>
    <property type="match status" value="1"/>
</dbReference>
<evidence type="ECO:0000256" key="4">
    <source>
        <dbReference type="ARBA" id="ARBA00022729"/>
    </source>
</evidence>
<name>A0A4W3JCI9_CALMI</name>
<dbReference type="FunFam" id="3.40.50.410:FF:000003">
    <property type="entry name" value="Collagen type VI alpha 3 chain"/>
    <property type="match status" value="2"/>
</dbReference>
<reference evidence="10" key="2">
    <citation type="journal article" date="2007" name="PLoS Biol.">
        <title>Survey sequencing and comparative analysis of the elephant shark (Callorhinchus milii) genome.</title>
        <authorList>
            <person name="Venkatesh B."/>
            <person name="Kirkness E.F."/>
            <person name="Loh Y.H."/>
            <person name="Halpern A.L."/>
            <person name="Lee A.P."/>
            <person name="Johnson J."/>
            <person name="Dandona N."/>
            <person name="Viswanathan L.D."/>
            <person name="Tay A."/>
            <person name="Venter J.C."/>
            <person name="Strausberg R.L."/>
            <person name="Brenner S."/>
        </authorList>
    </citation>
    <scope>NUCLEOTIDE SEQUENCE [LARGE SCALE GENOMIC DNA]</scope>
</reference>
<dbReference type="PROSITE" id="PS50234">
    <property type="entry name" value="VWFA"/>
    <property type="match status" value="2"/>
</dbReference>
<dbReference type="InterPro" id="IPR050525">
    <property type="entry name" value="ECM_Assembly_Org"/>
</dbReference>
<dbReference type="Proteomes" id="UP000314986">
    <property type="component" value="Unassembled WGS sequence"/>
</dbReference>